<evidence type="ECO:0000256" key="3">
    <source>
        <dbReference type="ARBA" id="ARBA00022525"/>
    </source>
</evidence>
<reference evidence="7" key="1">
    <citation type="journal article" date="2023" name="G3 (Bethesda)">
        <title>Whole genome assemblies of Zophobas morio and Tenebrio molitor.</title>
        <authorList>
            <person name="Kaur S."/>
            <person name="Stinson S.A."/>
            <person name="diCenzo G.C."/>
        </authorList>
    </citation>
    <scope>NUCLEOTIDE SEQUENCE</scope>
    <source>
        <strain evidence="7">QUZm001</strain>
    </source>
</reference>
<comment type="caution">
    <text evidence="7">The sequence shown here is derived from an EMBL/GenBank/DDBJ whole genome shotgun (WGS) entry which is preliminary data.</text>
</comment>
<comment type="similarity">
    <text evidence="2 4">Belongs to the AB hydrolase superfamily. Lipase family.</text>
</comment>
<feature type="region of interest" description="Disordered" evidence="5">
    <location>
        <begin position="271"/>
        <end position="306"/>
    </location>
</feature>
<gene>
    <name evidence="7" type="ORF">Zmor_026193</name>
</gene>
<feature type="domain" description="Lipase" evidence="6">
    <location>
        <begin position="115"/>
        <end position="304"/>
    </location>
</feature>
<keyword evidence="3" id="KW-0964">Secreted</keyword>
<dbReference type="InterPro" id="IPR000734">
    <property type="entry name" value="TAG_lipase"/>
</dbReference>
<dbReference type="PANTHER" id="PTHR11610:SF173">
    <property type="entry name" value="LIPASE DOMAIN-CONTAINING PROTEIN-RELATED"/>
    <property type="match status" value="1"/>
</dbReference>
<evidence type="ECO:0000256" key="4">
    <source>
        <dbReference type="RuleBase" id="RU004262"/>
    </source>
</evidence>
<dbReference type="GO" id="GO:0005615">
    <property type="term" value="C:extracellular space"/>
    <property type="evidence" value="ECO:0007669"/>
    <property type="project" value="TreeGrafter"/>
</dbReference>
<dbReference type="SUPFAM" id="SSF53474">
    <property type="entry name" value="alpha/beta-Hydrolases"/>
    <property type="match status" value="1"/>
</dbReference>
<comment type="subcellular location">
    <subcellularLocation>
        <location evidence="1">Secreted</location>
    </subcellularLocation>
</comment>
<dbReference type="GO" id="GO:0016298">
    <property type="term" value="F:lipase activity"/>
    <property type="evidence" value="ECO:0007669"/>
    <property type="project" value="InterPro"/>
</dbReference>
<evidence type="ECO:0000313" key="7">
    <source>
        <dbReference type="EMBL" id="KAJ3643484.1"/>
    </source>
</evidence>
<dbReference type="AlphaFoldDB" id="A0AA38HYP2"/>
<name>A0AA38HYP2_9CUCU</name>
<evidence type="ECO:0000256" key="1">
    <source>
        <dbReference type="ARBA" id="ARBA00004613"/>
    </source>
</evidence>
<sequence length="306" mass="33543">MRRDRSATTLAKYPGFSTEWIPLCQKDNGSEVVGYFYGPENKFFAPEPSEAVSFTLYTRQHPNGTLIEDLIQSYDIIFDKTKPTKFVTHGWMYNGTSHSCQISDNVSYSIILSASDSVGEFYSKFLNKIVDYGVDPQNIHLVGHSLGAHVSGFAARVVKKGKIGRITALDPAKPGFDNIQLVSGGRLKKDDAGFVDVIHTCAGYLGVGDSIGHADFRPNGGSVPQPGCGNIFEMVEGCSHGRSWIYFAESLVSKTPFMGYPCDSFENFEKSDSCEDGEGVPMGDDTPSSTREDYYLRTGEDPPFAV</sequence>
<proteinExistence type="inferred from homology"/>
<dbReference type="EMBL" id="JALNTZ010000008">
    <property type="protein sequence ID" value="KAJ3643484.1"/>
    <property type="molecule type" value="Genomic_DNA"/>
</dbReference>
<dbReference type="Proteomes" id="UP001168821">
    <property type="component" value="Unassembled WGS sequence"/>
</dbReference>
<feature type="compositionally biased region" description="Basic and acidic residues" evidence="5">
    <location>
        <begin position="290"/>
        <end position="300"/>
    </location>
</feature>
<accession>A0AA38HYP2</accession>
<dbReference type="GO" id="GO:0016042">
    <property type="term" value="P:lipid catabolic process"/>
    <property type="evidence" value="ECO:0007669"/>
    <property type="project" value="TreeGrafter"/>
</dbReference>
<dbReference type="GO" id="GO:0017171">
    <property type="term" value="F:serine hydrolase activity"/>
    <property type="evidence" value="ECO:0007669"/>
    <property type="project" value="TreeGrafter"/>
</dbReference>
<dbReference type="Gene3D" id="3.40.50.1820">
    <property type="entry name" value="alpha/beta hydrolase"/>
    <property type="match status" value="2"/>
</dbReference>
<evidence type="ECO:0000256" key="5">
    <source>
        <dbReference type="SAM" id="MobiDB-lite"/>
    </source>
</evidence>
<dbReference type="Pfam" id="PF00151">
    <property type="entry name" value="Lipase"/>
    <property type="match status" value="1"/>
</dbReference>
<organism evidence="7 8">
    <name type="scientific">Zophobas morio</name>
    <dbReference type="NCBI Taxonomy" id="2755281"/>
    <lineage>
        <taxon>Eukaryota</taxon>
        <taxon>Metazoa</taxon>
        <taxon>Ecdysozoa</taxon>
        <taxon>Arthropoda</taxon>
        <taxon>Hexapoda</taxon>
        <taxon>Insecta</taxon>
        <taxon>Pterygota</taxon>
        <taxon>Neoptera</taxon>
        <taxon>Endopterygota</taxon>
        <taxon>Coleoptera</taxon>
        <taxon>Polyphaga</taxon>
        <taxon>Cucujiformia</taxon>
        <taxon>Tenebrionidae</taxon>
        <taxon>Zophobas</taxon>
    </lineage>
</organism>
<evidence type="ECO:0000256" key="2">
    <source>
        <dbReference type="ARBA" id="ARBA00010701"/>
    </source>
</evidence>
<protein>
    <recommendedName>
        <fullName evidence="6">Lipase domain-containing protein</fullName>
    </recommendedName>
</protein>
<evidence type="ECO:0000259" key="6">
    <source>
        <dbReference type="Pfam" id="PF00151"/>
    </source>
</evidence>
<evidence type="ECO:0000313" key="8">
    <source>
        <dbReference type="Proteomes" id="UP001168821"/>
    </source>
</evidence>
<dbReference type="InterPro" id="IPR029058">
    <property type="entry name" value="AB_hydrolase_fold"/>
</dbReference>
<dbReference type="PANTHER" id="PTHR11610">
    <property type="entry name" value="LIPASE"/>
    <property type="match status" value="1"/>
</dbReference>
<keyword evidence="8" id="KW-1185">Reference proteome</keyword>
<dbReference type="InterPro" id="IPR013818">
    <property type="entry name" value="Lipase"/>
</dbReference>